<organism evidence="4 5">
    <name type="scientific">Xylaria hypoxylon</name>
    <dbReference type="NCBI Taxonomy" id="37992"/>
    <lineage>
        <taxon>Eukaryota</taxon>
        <taxon>Fungi</taxon>
        <taxon>Dikarya</taxon>
        <taxon>Ascomycota</taxon>
        <taxon>Pezizomycotina</taxon>
        <taxon>Sordariomycetes</taxon>
        <taxon>Xylariomycetidae</taxon>
        <taxon>Xylariales</taxon>
        <taxon>Xylariaceae</taxon>
        <taxon>Xylaria</taxon>
    </lineage>
</organism>
<keyword evidence="3" id="KW-0472">Membrane</keyword>
<comment type="pathway">
    <text evidence="1">Mycotoxin biosynthesis.</text>
</comment>
<reference evidence="4 5" key="1">
    <citation type="submission" date="2019-03" db="EMBL/GenBank/DDBJ databases">
        <title>Draft genome sequence of Xylaria hypoxylon DSM 108379, a ubiquitous saprotrophic-parasitic fungi on hardwood.</title>
        <authorList>
            <person name="Buettner E."/>
            <person name="Leonhardt S."/>
            <person name="Gebauer A.M."/>
            <person name="Liers C."/>
            <person name="Hofrichter M."/>
            <person name="Kellner H."/>
        </authorList>
    </citation>
    <scope>NUCLEOTIDE SEQUENCE [LARGE SCALE GENOMIC DNA]</scope>
    <source>
        <strain evidence="4 5">DSM 108379</strain>
    </source>
</reference>
<evidence type="ECO:0000313" key="4">
    <source>
        <dbReference type="EMBL" id="TGJ81424.1"/>
    </source>
</evidence>
<keyword evidence="5" id="KW-1185">Reference proteome</keyword>
<dbReference type="STRING" id="37992.A0A4Z0YBU3"/>
<dbReference type="GO" id="GO:0043386">
    <property type="term" value="P:mycotoxin biosynthetic process"/>
    <property type="evidence" value="ECO:0007669"/>
    <property type="project" value="InterPro"/>
</dbReference>
<dbReference type="PANTHER" id="PTHR33365:SF4">
    <property type="entry name" value="CYCLOCHLOROTINE BIOSYNTHESIS PROTEIN O"/>
    <property type="match status" value="1"/>
</dbReference>
<evidence type="ECO:0000256" key="2">
    <source>
        <dbReference type="ARBA" id="ARBA00035112"/>
    </source>
</evidence>
<dbReference type="PANTHER" id="PTHR33365">
    <property type="entry name" value="YALI0B05434P"/>
    <property type="match status" value="1"/>
</dbReference>
<feature type="transmembrane region" description="Helical" evidence="3">
    <location>
        <begin position="47"/>
        <end position="66"/>
    </location>
</feature>
<dbReference type="OrthoDB" id="3687641at2759"/>
<comment type="similarity">
    <text evidence="2">Belongs to the ustYa family.</text>
</comment>
<sequence>MHGASPSPFHLGRQSWTFKIIYLSSQAFQRSRTNYGILRTQQLARDAILVVVLGTLLVALLFQISFKISTTPLFPYRIYRVDECAERETQATAEGTHLTAPFLFKHNRVMLNLSHTIDAEVRERLLPKNTGVFWTKHNETFRLGMGISMFHAGHYLLFLRSTLHDHIDGLVTADTHSSAYGPKNGEEKLHLRTHVAHCFSYIAQQVMCLGDSTIEPPWIDMDEVGNIKKYGIDGYGVHHKCKDTTRMIEVARRGRTETFEDWEWKDGDTVESVFGYEDESSSNNR</sequence>
<dbReference type="Proteomes" id="UP000297716">
    <property type="component" value="Unassembled WGS sequence"/>
</dbReference>
<dbReference type="AlphaFoldDB" id="A0A4Z0YBU3"/>
<dbReference type="InterPro" id="IPR021765">
    <property type="entry name" value="UstYa-like"/>
</dbReference>
<keyword evidence="3" id="KW-0812">Transmembrane</keyword>
<evidence type="ECO:0000256" key="3">
    <source>
        <dbReference type="SAM" id="Phobius"/>
    </source>
</evidence>
<evidence type="ECO:0000256" key="1">
    <source>
        <dbReference type="ARBA" id="ARBA00004685"/>
    </source>
</evidence>
<keyword evidence="3" id="KW-1133">Transmembrane helix</keyword>
<dbReference type="Pfam" id="PF11807">
    <property type="entry name" value="UstYa"/>
    <property type="match status" value="1"/>
</dbReference>
<comment type="caution">
    <text evidence="4">The sequence shown here is derived from an EMBL/GenBank/DDBJ whole genome shotgun (WGS) entry which is preliminary data.</text>
</comment>
<gene>
    <name evidence="4" type="ORF">E0Z10_g7336</name>
</gene>
<evidence type="ECO:0000313" key="5">
    <source>
        <dbReference type="Proteomes" id="UP000297716"/>
    </source>
</evidence>
<dbReference type="EMBL" id="SKBN01000169">
    <property type="protein sequence ID" value="TGJ81424.1"/>
    <property type="molecule type" value="Genomic_DNA"/>
</dbReference>
<accession>A0A4Z0YBU3</accession>
<protein>
    <submittedName>
        <fullName evidence="4">Uncharacterized protein</fullName>
    </submittedName>
</protein>
<proteinExistence type="inferred from homology"/>
<name>A0A4Z0YBU3_9PEZI</name>